<gene>
    <name evidence="1" type="ORF">L2E82_43756</name>
</gene>
<comment type="caution">
    <text evidence="1">The sequence shown here is derived from an EMBL/GenBank/DDBJ whole genome shotgun (WGS) entry which is preliminary data.</text>
</comment>
<keyword evidence="2" id="KW-1185">Reference proteome</keyword>
<proteinExistence type="predicted"/>
<reference evidence="1 2" key="2">
    <citation type="journal article" date="2022" name="Mol. Ecol. Resour.">
        <title>The genomes of chicory, endive, great burdock and yacon provide insights into Asteraceae paleo-polyploidization history and plant inulin production.</title>
        <authorList>
            <person name="Fan W."/>
            <person name="Wang S."/>
            <person name="Wang H."/>
            <person name="Wang A."/>
            <person name="Jiang F."/>
            <person name="Liu H."/>
            <person name="Zhao H."/>
            <person name="Xu D."/>
            <person name="Zhang Y."/>
        </authorList>
    </citation>
    <scope>NUCLEOTIDE SEQUENCE [LARGE SCALE GENOMIC DNA]</scope>
    <source>
        <strain evidence="2">cv. Punajuju</strain>
        <tissue evidence="1">Leaves</tissue>
    </source>
</reference>
<reference evidence="2" key="1">
    <citation type="journal article" date="2022" name="Mol. Ecol. Resour.">
        <title>The genomes of chicory, endive, great burdock and yacon provide insights into Asteraceae palaeo-polyploidization history and plant inulin production.</title>
        <authorList>
            <person name="Fan W."/>
            <person name="Wang S."/>
            <person name="Wang H."/>
            <person name="Wang A."/>
            <person name="Jiang F."/>
            <person name="Liu H."/>
            <person name="Zhao H."/>
            <person name="Xu D."/>
            <person name="Zhang Y."/>
        </authorList>
    </citation>
    <scope>NUCLEOTIDE SEQUENCE [LARGE SCALE GENOMIC DNA]</scope>
    <source>
        <strain evidence="2">cv. Punajuju</strain>
    </source>
</reference>
<name>A0ACB8ZN66_CICIN</name>
<sequence length="269" mass="29552">MFELTRYVGFSLDLLFSFFLMQPFQTKDCSNGDTPNVSPIAGRLFVLVGAGGTGRALAFGAKSKGARVVIFDRNFERAESLARPVSGEALPNEQLDAFWPENGMVLANCSAIGMEPDVHLTAVSKENLRSYDLVFDAVYTPRNTWLLQEAVEVGVTVVSGVEMFIRRAVGHGDPSAEKKPGVVWSIDLHTKFVASVNQLGIESKYFLKAVPKRNLDLMNVDGIIRENVASHLQVSSNGWAEGECQGKAGWFTLDYVECRENFSNSFAAK</sequence>
<organism evidence="1 2">
    <name type="scientific">Cichorium intybus</name>
    <name type="common">Chicory</name>
    <dbReference type="NCBI Taxonomy" id="13427"/>
    <lineage>
        <taxon>Eukaryota</taxon>
        <taxon>Viridiplantae</taxon>
        <taxon>Streptophyta</taxon>
        <taxon>Embryophyta</taxon>
        <taxon>Tracheophyta</taxon>
        <taxon>Spermatophyta</taxon>
        <taxon>Magnoliopsida</taxon>
        <taxon>eudicotyledons</taxon>
        <taxon>Gunneridae</taxon>
        <taxon>Pentapetalae</taxon>
        <taxon>asterids</taxon>
        <taxon>campanulids</taxon>
        <taxon>Asterales</taxon>
        <taxon>Asteraceae</taxon>
        <taxon>Cichorioideae</taxon>
        <taxon>Cichorieae</taxon>
        <taxon>Cichoriinae</taxon>
        <taxon>Cichorium</taxon>
    </lineage>
</organism>
<dbReference type="EMBL" id="CM042016">
    <property type="protein sequence ID" value="KAI3699442.1"/>
    <property type="molecule type" value="Genomic_DNA"/>
</dbReference>
<accession>A0ACB8ZN66</accession>
<evidence type="ECO:0000313" key="1">
    <source>
        <dbReference type="EMBL" id="KAI3699442.1"/>
    </source>
</evidence>
<evidence type="ECO:0000313" key="2">
    <source>
        <dbReference type="Proteomes" id="UP001055811"/>
    </source>
</evidence>
<dbReference type="Proteomes" id="UP001055811">
    <property type="component" value="Linkage Group LG08"/>
</dbReference>
<protein>
    <submittedName>
        <fullName evidence="1">Uncharacterized protein</fullName>
    </submittedName>
</protein>